<evidence type="ECO:0000313" key="1">
    <source>
        <dbReference type="EMBL" id="KPK68725.1"/>
    </source>
</evidence>
<gene>
    <name evidence="1" type="ORF">AMJ87_11485</name>
</gene>
<proteinExistence type="predicted"/>
<dbReference type="AlphaFoldDB" id="A0A0S8G6Y3"/>
<sequence length="140" mass="16238">MNKICSIIVLCMMLMCKSTDVFEHIRNDTYDHIIRGTYEGSAQYIRDGGAFASLIADFRHRVETNTDVLPHIVHTFFPIAEQLTFRYKFTAHDAEAQCLVLRYFARIPEHRLFAGYQIQFVFDIPTEQLIGVYTAEVPLE</sequence>
<reference evidence="1 2" key="1">
    <citation type="journal article" date="2015" name="Microbiome">
        <title>Genomic resolution of linkages in carbon, nitrogen, and sulfur cycling among widespread estuary sediment bacteria.</title>
        <authorList>
            <person name="Baker B.J."/>
            <person name="Lazar C.S."/>
            <person name="Teske A.P."/>
            <person name="Dick G.J."/>
        </authorList>
    </citation>
    <scope>NUCLEOTIDE SEQUENCE [LARGE SCALE GENOMIC DNA]</scope>
    <source>
        <strain evidence="1">SM23_60</strain>
    </source>
</reference>
<dbReference type="Proteomes" id="UP000051096">
    <property type="component" value="Unassembled WGS sequence"/>
</dbReference>
<name>A0A0S8G6Y3_UNCW3</name>
<protein>
    <submittedName>
        <fullName evidence="1">Uncharacterized protein</fullName>
    </submittedName>
</protein>
<evidence type="ECO:0000313" key="2">
    <source>
        <dbReference type="Proteomes" id="UP000051096"/>
    </source>
</evidence>
<accession>A0A0S8G6Y3</accession>
<organism evidence="1 2">
    <name type="scientific">candidate division WOR_3 bacterium SM23_60</name>
    <dbReference type="NCBI Taxonomy" id="1703780"/>
    <lineage>
        <taxon>Bacteria</taxon>
        <taxon>Bacteria division WOR-3</taxon>
    </lineage>
</organism>
<dbReference type="EMBL" id="LJUO01000155">
    <property type="protein sequence ID" value="KPK68725.1"/>
    <property type="molecule type" value="Genomic_DNA"/>
</dbReference>
<comment type="caution">
    <text evidence="1">The sequence shown here is derived from an EMBL/GenBank/DDBJ whole genome shotgun (WGS) entry which is preliminary data.</text>
</comment>